<comment type="caution">
    <text evidence="5">The sequence shown here is derived from an EMBL/GenBank/DDBJ whole genome shotgun (WGS) entry which is preliminary data.</text>
</comment>
<evidence type="ECO:0000256" key="3">
    <source>
        <dbReference type="ARBA" id="ARBA00022448"/>
    </source>
</evidence>
<accession>X1DI37</accession>
<dbReference type="GO" id="GO:0030313">
    <property type="term" value="C:cell envelope"/>
    <property type="evidence" value="ECO:0007669"/>
    <property type="project" value="UniProtKB-SubCell"/>
</dbReference>
<name>X1DI37_9ZZZZ</name>
<dbReference type="EMBL" id="BARU01001685">
    <property type="protein sequence ID" value="GAH19872.1"/>
    <property type="molecule type" value="Genomic_DNA"/>
</dbReference>
<evidence type="ECO:0000256" key="2">
    <source>
        <dbReference type="ARBA" id="ARBA00008520"/>
    </source>
</evidence>
<reference evidence="5" key="1">
    <citation type="journal article" date="2014" name="Front. Microbiol.">
        <title>High frequency of phylogenetically diverse reductive dehalogenase-homologous genes in deep subseafloor sedimentary metagenomes.</title>
        <authorList>
            <person name="Kawai M."/>
            <person name="Futagami T."/>
            <person name="Toyoda A."/>
            <person name="Takaki Y."/>
            <person name="Nishi S."/>
            <person name="Hori S."/>
            <person name="Arai W."/>
            <person name="Tsubouchi T."/>
            <person name="Morono Y."/>
            <person name="Uchiyama I."/>
            <person name="Ito T."/>
            <person name="Fujiyama A."/>
            <person name="Inagaki F."/>
            <person name="Takami H."/>
        </authorList>
    </citation>
    <scope>NUCLEOTIDE SEQUENCE</scope>
    <source>
        <strain evidence="5">Expedition CK06-06</strain>
    </source>
</reference>
<evidence type="ECO:0000313" key="5">
    <source>
        <dbReference type="EMBL" id="GAH19872.1"/>
    </source>
</evidence>
<evidence type="ECO:0000256" key="1">
    <source>
        <dbReference type="ARBA" id="ARBA00004196"/>
    </source>
</evidence>
<dbReference type="AlphaFoldDB" id="X1DI37"/>
<protein>
    <recommendedName>
        <fullName evidence="6">ABC transporter substrate-binding protein</fullName>
    </recommendedName>
</protein>
<keyword evidence="3" id="KW-0813">Transport</keyword>
<dbReference type="PANTHER" id="PTHR43649">
    <property type="entry name" value="ARABINOSE-BINDING PROTEIN-RELATED"/>
    <property type="match status" value="1"/>
</dbReference>
<dbReference type="PANTHER" id="PTHR43649:SF28">
    <property type="entry name" value="BINDING PROTEIN COMPONENT OF ABC SUGAR TRANSPORTER-RELATED"/>
    <property type="match status" value="1"/>
</dbReference>
<proteinExistence type="inferred from homology"/>
<dbReference type="Pfam" id="PF01547">
    <property type="entry name" value="SBP_bac_1"/>
    <property type="match status" value="1"/>
</dbReference>
<evidence type="ECO:0000256" key="4">
    <source>
        <dbReference type="ARBA" id="ARBA00022729"/>
    </source>
</evidence>
<evidence type="ECO:0008006" key="6">
    <source>
        <dbReference type="Google" id="ProtNLM"/>
    </source>
</evidence>
<feature type="non-terminal residue" evidence="5">
    <location>
        <position position="1"/>
    </location>
</feature>
<dbReference type="SUPFAM" id="SSF53850">
    <property type="entry name" value="Periplasmic binding protein-like II"/>
    <property type="match status" value="1"/>
</dbReference>
<organism evidence="5">
    <name type="scientific">marine sediment metagenome</name>
    <dbReference type="NCBI Taxonomy" id="412755"/>
    <lineage>
        <taxon>unclassified sequences</taxon>
        <taxon>metagenomes</taxon>
        <taxon>ecological metagenomes</taxon>
    </lineage>
</organism>
<dbReference type="Gene3D" id="3.40.190.10">
    <property type="entry name" value="Periplasmic binding protein-like II"/>
    <property type="match status" value="2"/>
</dbReference>
<gene>
    <name evidence="5" type="ORF">S03H2_04290</name>
</gene>
<comment type="similarity">
    <text evidence="2">Belongs to the bacterial solute-binding protein 1 family.</text>
</comment>
<sequence>VEVFSWWTAGGEAEGLQAMIDIFEEKYPDVEFINATVAGGAGFEAKPVLISRLTGGDPPDSFQVHAGHELIDTWGVGDYLEPVNFIFEEEGWYDVYPEDIISILSMGDDILSVPVNIHRSNVLWYNKAVFEDNGIEAPATFDEFFAAADALEAAGITPLALGDTGIWAAVHLFENVLLGVVGSDDYIGLMDGSVRWDSDGAKEAIQTFVDLLDHVNDDHSALGWDEAAQYVIDGSVACTVMGDWAHGYFMAKGLTPGVEYGYVPSPGTSGIFMALSDTFCLPADAPNRDAAIAWLKICGSKEGQDAFNPIKGSIPSRTDADISLYDVYLKSAIDDFAVDTITPSIAHGAAVSETWSVAIGDVITLLVADKDVDAAAAAFQAAADENL</sequence>
<keyword evidence="4" id="KW-0732">Signal</keyword>
<dbReference type="InterPro" id="IPR006059">
    <property type="entry name" value="SBP"/>
</dbReference>
<dbReference type="InterPro" id="IPR050490">
    <property type="entry name" value="Bact_solute-bd_prot1"/>
</dbReference>
<comment type="subcellular location">
    <subcellularLocation>
        <location evidence="1">Cell envelope</location>
    </subcellularLocation>
</comment>